<evidence type="ECO:0000313" key="3">
    <source>
        <dbReference type="EMBL" id="PKU62620.1"/>
    </source>
</evidence>
<reference evidence="3 4" key="2">
    <citation type="journal article" date="2017" name="Nature">
        <title>The Apostasia genome and the evolution of orchids.</title>
        <authorList>
            <person name="Zhang G.Q."/>
            <person name="Liu K.W."/>
            <person name="Li Z."/>
            <person name="Lohaus R."/>
            <person name="Hsiao Y.Y."/>
            <person name="Niu S.C."/>
            <person name="Wang J.Y."/>
            <person name="Lin Y.C."/>
            <person name="Xu Q."/>
            <person name="Chen L.J."/>
            <person name="Yoshida K."/>
            <person name="Fujiwara S."/>
            <person name="Wang Z.W."/>
            <person name="Zhang Y.Q."/>
            <person name="Mitsuda N."/>
            <person name="Wang M."/>
            <person name="Liu G.H."/>
            <person name="Pecoraro L."/>
            <person name="Huang H.X."/>
            <person name="Xiao X.J."/>
            <person name="Lin M."/>
            <person name="Wu X.Y."/>
            <person name="Wu W.L."/>
            <person name="Chen Y.Y."/>
            <person name="Chang S.B."/>
            <person name="Sakamoto S."/>
            <person name="Ohme-Takagi M."/>
            <person name="Yagi M."/>
            <person name="Zeng S.J."/>
            <person name="Shen C.Y."/>
            <person name="Yeh C.M."/>
            <person name="Luo Y.B."/>
            <person name="Tsai W.C."/>
            <person name="Van de Peer Y."/>
            <person name="Liu Z.J."/>
        </authorList>
    </citation>
    <scope>NUCLEOTIDE SEQUENCE [LARGE SCALE GENOMIC DNA]</scope>
    <source>
        <tissue evidence="3">The whole plant</tissue>
    </source>
</reference>
<dbReference type="STRING" id="906689.A0A2I0VGS6"/>
<dbReference type="InterPro" id="IPR000477">
    <property type="entry name" value="RT_dom"/>
</dbReference>
<keyword evidence="4" id="KW-1185">Reference proteome</keyword>
<dbReference type="InterPro" id="IPR043502">
    <property type="entry name" value="DNA/RNA_pol_sf"/>
</dbReference>
<gene>
    <name evidence="3" type="ORF">MA16_Dca025595</name>
</gene>
<dbReference type="PANTHER" id="PTHR19446">
    <property type="entry name" value="REVERSE TRANSCRIPTASES"/>
    <property type="match status" value="1"/>
</dbReference>
<dbReference type="PROSITE" id="PS50878">
    <property type="entry name" value="RT_POL"/>
    <property type="match status" value="1"/>
</dbReference>
<protein>
    <submittedName>
        <fullName evidence="3">Putative mitochondrial protein</fullName>
    </submittedName>
</protein>
<accession>A0A2I0VGS6</accession>
<dbReference type="Proteomes" id="UP000233837">
    <property type="component" value="Unassembled WGS sequence"/>
</dbReference>
<evidence type="ECO:0000259" key="2">
    <source>
        <dbReference type="PROSITE" id="PS50878"/>
    </source>
</evidence>
<evidence type="ECO:0000313" key="4">
    <source>
        <dbReference type="Proteomes" id="UP000233837"/>
    </source>
</evidence>
<dbReference type="SUPFAM" id="SSF56672">
    <property type="entry name" value="DNA/RNA polymerases"/>
    <property type="match status" value="1"/>
</dbReference>
<reference evidence="3 4" key="1">
    <citation type="journal article" date="2016" name="Sci. Rep.">
        <title>The Dendrobium catenatum Lindl. genome sequence provides insights into polysaccharide synthase, floral development and adaptive evolution.</title>
        <authorList>
            <person name="Zhang G.Q."/>
            <person name="Xu Q."/>
            <person name="Bian C."/>
            <person name="Tsai W.C."/>
            <person name="Yeh C.M."/>
            <person name="Liu K.W."/>
            <person name="Yoshida K."/>
            <person name="Zhang L.S."/>
            <person name="Chang S.B."/>
            <person name="Chen F."/>
            <person name="Shi Y."/>
            <person name="Su Y.Y."/>
            <person name="Zhang Y.Q."/>
            <person name="Chen L.J."/>
            <person name="Yin Y."/>
            <person name="Lin M."/>
            <person name="Huang H."/>
            <person name="Deng H."/>
            <person name="Wang Z.W."/>
            <person name="Zhu S.L."/>
            <person name="Zhao X."/>
            <person name="Deng C."/>
            <person name="Niu S.C."/>
            <person name="Huang J."/>
            <person name="Wang M."/>
            <person name="Liu G.H."/>
            <person name="Yang H.J."/>
            <person name="Xiao X.J."/>
            <person name="Hsiao Y.Y."/>
            <person name="Wu W.L."/>
            <person name="Chen Y.Y."/>
            <person name="Mitsuda N."/>
            <person name="Ohme-Takagi M."/>
            <person name="Luo Y.B."/>
            <person name="Van de Peer Y."/>
            <person name="Liu Z.J."/>
        </authorList>
    </citation>
    <scope>NUCLEOTIDE SEQUENCE [LARGE SCALE GENOMIC DNA]</scope>
    <source>
        <tissue evidence="3">The whole plant</tissue>
    </source>
</reference>
<name>A0A2I0VGS6_9ASPA</name>
<dbReference type="EMBL" id="KZ503619">
    <property type="protein sequence ID" value="PKU62620.1"/>
    <property type="molecule type" value="Genomic_DNA"/>
</dbReference>
<dbReference type="CDD" id="cd01650">
    <property type="entry name" value="RT_nLTR_like"/>
    <property type="match status" value="1"/>
</dbReference>
<evidence type="ECO:0000256" key="1">
    <source>
        <dbReference type="SAM" id="MobiDB-lite"/>
    </source>
</evidence>
<dbReference type="AlphaFoldDB" id="A0A2I0VGS6"/>
<feature type="domain" description="Reverse transcriptase" evidence="2">
    <location>
        <begin position="116"/>
        <end position="393"/>
    </location>
</feature>
<sequence length="410" mass="46001">MASARRRNNSINQIKDPDGNTVSGQADVMGVIHRFFEQKWCSVHVSENGWPCLDSHAAILADATDRLVRDVTAEEVWEVVWELGPNRAPGRDGVMASFIKAYWSIVGDQVTAACLEFFSTGIMDPGWKDMVVILLPKVDHPIRPSNFRPISLCQTFYKIVAKILVNRMRGLLPSLISEEQAAFVPGRSISEHCLLGQEIMNKFKVAKSTMGWLALKVDMEQAYDKMSWRTLEVVLTRMGFPARFCSWVLGCICNPRFLVLVNGQLLETIVASCEFKKGCLLSPYLFILCSELLSLPFHQRFGELGVQIGAGGPLVSHLLYDDDVLFFAGATIPNVRKCLSILEDYCSWTGQRINKDKSAILFSRSTPSTTKSRLAKLAGCRKVEELEYLGIQFALRRLRKADFSPLLQKI</sequence>
<organism evidence="3 4">
    <name type="scientific">Dendrobium catenatum</name>
    <dbReference type="NCBI Taxonomy" id="906689"/>
    <lineage>
        <taxon>Eukaryota</taxon>
        <taxon>Viridiplantae</taxon>
        <taxon>Streptophyta</taxon>
        <taxon>Embryophyta</taxon>
        <taxon>Tracheophyta</taxon>
        <taxon>Spermatophyta</taxon>
        <taxon>Magnoliopsida</taxon>
        <taxon>Liliopsida</taxon>
        <taxon>Asparagales</taxon>
        <taxon>Orchidaceae</taxon>
        <taxon>Epidendroideae</taxon>
        <taxon>Malaxideae</taxon>
        <taxon>Dendrobiinae</taxon>
        <taxon>Dendrobium</taxon>
    </lineage>
</organism>
<dbReference type="Pfam" id="PF00078">
    <property type="entry name" value="RVT_1"/>
    <property type="match status" value="1"/>
</dbReference>
<feature type="region of interest" description="Disordered" evidence="1">
    <location>
        <begin position="1"/>
        <end position="22"/>
    </location>
</feature>
<proteinExistence type="predicted"/>